<evidence type="ECO:0000313" key="3">
    <source>
        <dbReference type="Proteomes" id="UP000265801"/>
    </source>
</evidence>
<dbReference type="RefSeq" id="WP_119547869.1">
    <property type="nucleotide sequence ID" value="NZ_QXIR01000020.1"/>
</dbReference>
<accession>A0A3A1QV28</accession>
<dbReference type="OrthoDB" id="2903325at2"/>
<proteinExistence type="predicted"/>
<dbReference type="EMBL" id="QXIR01000020">
    <property type="protein sequence ID" value="RIW31831.1"/>
    <property type="molecule type" value="Genomic_DNA"/>
</dbReference>
<feature type="compositionally biased region" description="Basic and acidic residues" evidence="1">
    <location>
        <begin position="244"/>
        <end position="257"/>
    </location>
</feature>
<dbReference type="Proteomes" id="UP000265801">
    <property type="component" value="Unassembled WGS sequence"/>
</dbReference>
<feature type="compositionally biased region" description="Acidic residues" evidence="1">
    <location>
        <begin position="258"/>
        <end position="272"/>
    </location>
</feature>
<dbReference type="AlphaFoldDB" id="A0A3A1QV28"/>
<reference evidence="2 3" key="1">
    <citation type="submission" date="2018-09" db="EMBL/GenBank/DDBJ databases">
        <title>Bacillus saliacetes sp. nov., isolated from Thai shrimp paste (Ka-pi).</title>
        <authorList>
            <person name="Daroonpunt R."/>
            <person name="Tanasupawat S."/>
            <person name="Yiamsombut S."/>
        </authorList>
    </citation>
    <scope>NUCLEOTIDE SEQUENCE [LARGE SCALE GENOMIC DNA]</scope>
    <source>
        <strain evidence="2 3">SKP7-4</strain>
    </source>
</reference>
<organism evidence="2 3">
    <name type="scientific">Bacillus salacetis</name>
    <dbReference type="NCBI Taxonomy" id="2315464"/>
    <lineage>
        <taxon>Bacteria</taxon>
        <taxon>Bacillati</taxon>
        <taxon>Bacillota</taxon>
        <taxon>Bacilli</taxon>
        <taxon>Bacillales</taxon>
        <taxon>Bacillaceae</taxon>
        <taxon>Bacillus</taxon>
    </lineage>
</organism>
<sequence length="288" mass="32123">MKNRKLKKLSSHFFLKYIKITALCISATMLSLYLFAETLSSMPGTFAWFTSQTQASGSIQNATTSDLLKIHTSEINYGKNCSVRNSISIKNISNMDTVVKIALIGQGGEKLLVEKNLKPKETVKSDPEMAADHSPGCETEKIEYRVQAFKNFVNETYKLKVDSEKLKETIQVTEEDVPEKEQKEEAETDQTGEKETITDEAPQEDPATKDAELDSKIEDKDQEESQDGDQKSSEEKPGEEEDKSTEKDEQEVTKEEGGETEADIDSYSDSDSNEVNATTLDLSTGTEQ</sequence>
<feature type="compositionally biased region" description="Basic and acidic residues" evidence="1">
    <location>
        <begin position="206"/>
        <end position="219"/>
    </location>
</feature>
<keyword evidence="3" id="KW-1185">Reference proteome</keyword>
<evidence type="ECO:0000313" key="2">
    <source>
        <dbReference type="EMBL" id="RIW31831.1"/>
    </source>
</evidence>
<gene>
    <name evidence="2" type="ORF">D3H55_14490</name>
</gene>
<comment type="caution">
    <text evidence="2">The sequence shown here is derived from an EMBL/GenBank/DDBJ whole genome shotgun (WGS) entry which is preliminary data.</text>
</comment>
<name>A0A3A1QV28_9BACI</name>
<feature type="compositionally biased region" description="Basic and acidic residues" evidence="1">
    <location>
        <begin position="179"/>
        <end position="197"/>
    </location>
</feature>
<protein>
    <submittedName>
        <fullName evidence="2">Uncharacterized protein</fullName>
    </submittedName>
</protein>
<feature type="region of interest" description="Disordered" evidence="1">
    <location>
        <begin position="170"/>
        <end position="288"/>
    </location>
</feature>
<evidence type="ECO:0000256" key="1">
    <source>
        <dbReference type="SAM" id="MobiDB-lite"/>
    </source>
</evidence>
<feature type="compositionally biased region" description="Polar residues" evidence="1">
    <location>
        <begin position="273"/>
        <end position="288"/>
    </location>
</feature>